<organism evidence="1">
    <name type="scientific">Trepomonas sp. PC1</name>
    <dbReference type="NCBI Taxonomy" id="1076344"/>
    <lineage>
        <taxon>Eukaryota</taxon>
        <taxon>Metamonada</taxon>
        <taxon>Diplomonadida</taxon>
        <taxon>Hexamitidae</taxon>
        <taxon>Hexamitinae</taxon>
        <taxon>Trepomonas</taxon>
    </lineage>
</organism>
<accession>A0A146K6P9</accession>
<dbReference type="EMBL" id="GDID01005417">
    <property type="protein sequence ID" value="JAP91189.1"/>
    <property type="molecule type" value="Transcribed_RNA"/>
</dbReference>
<dbReference type="InterPro" id="IPR053139">
    <property type="entry name" value="Surface_bspA-like"/>
</dbReference>
<sequence length="442" mass="50704">SDVILVNNTLLLLSKTVSQQNIGNIDKTKVFYVIAPYLEVIGDDLFNKMYNIKYIYAPCVTTVGKRSFMHCFGLQEVGGDQISNIQEEAFSNCYSLDKINLENVENFGRESFECSVLQHIVNKKCVLLSEDVFSGNDQLQSLNFEFLQQFDFNVVSQCYDLQYLRMPNILKIDTIENVPNKTTISVSSDSSEKLKTLLKTNRMFSAYFSALEKEGVQQLHHVKSHIMNRVLYSHQPLEHQIQEKLKGVVLLKAQAIPPRQFSSMRTLNFFYGPQVQHVQESAFKSCLYLKKFFSRNLKKLDINCFSYCLVLDDIDLSKVEELSPGCFESNCVLVDVNLPQCKHIPKSSFISCYPLCQVKGPFESVDPEAFSRCQNKVNVVSEFLKDGDYANCKVGKEIKFQEILVNKFKERRRFAQIINSSKKLSQLAKITQIVRTQCSKMK</sequence>
<dbReference type="SUPFAM" id="SSF52058">
    <property type="entry name" value="L domain-like"/>
    <property type="match status" value="2"/>
</dbReference>
<dbReference type="PANTHER" id="PTHR45661:SF3">
    <property type="entry name" value="IG-LIKE DOMAIN-CONTAINING PROTEIN"/>
    <property type="match status" value="1"/>
</dbReference>
<dbReference type="Pfam" id="PF13306">
    <property type="entry name" value="LRR_5"/>
    <property type="match status" value="2"/>
</dbReference>
<dbReference type="InterPro" id="IPR026906">
    <property type="entry name" value="LRR_5"/>
</dbReference>
<dbReference type="AlphaFoldDB" id="A0A146K6P9"/>
<gene>
    <name evidence="1" type="ORF">TPC1_17269</name>
</gene>
<proteinExistence type="predicted"/>
<evidence type="ECO:0000313" key="1">
    <source>
        <dbReference type="EMBL" id="JAP91189.1"/>
    </source>
</evidence>
<name>A0A146K6P9_9EUKA</name>
<dbReference type="InterPro" id="IPR032675">
    <property type="entry name" value="LRR_dom_sf"/>
</dbReference>
<protein>
    <submittedName>
        <fullName evidence="1">Leucine rich repeats-containing protein</fullName>
    </submittedName>
</protein>
<dbReference type="Gene3D" id="3.80.10.10">
    <property type="entry name" value="Ribonuclease Inhibitor"/>
    <property type="match status" value="2"/>
</dbReference>
<dbReference type="PANTHER" id="PTHR45661">
    <property type="entry name" value="SURFACE ANTIGEN"/>
    <property type="match status" value="1"/>
</dbReference>
<feature type="non-terminal residue" evidence="1">
    <location>
        <position position="1"/>
    </location>
</feature>
<reference evidence="1" key="1">
    <citation type="submission" date="2015-07" db="EMBL/GenBank/DDBJ databases">
        <title>Adaptation to a free-living lifestyle via gene acquisitions in the diplomonad Trepomonas sp. PC1.</title>
        <authorList>
            <person name="Xu F."/>
            <person name="Jerlstrom-Hultqvist J."/>
            <person name="Kolisko M."/>
            <person name="Simpson A.G.B."/>
            <person name="Roger A.J."/>
            <person name="Svard S.G."/>
            <person name="Andersson J.O."/>
        </authorList>
    </citation>
    <scope>NUCLEOTIDE SEQUENCE</scope>
    <source>
        <strain evidence="1">PC1</strain>
    </source>
</reference>